<comment type="caution">
    <text evidence="3">The sequence shown here is derived from an EMBL/GenBank/DDBJ whole genome shotgun (WGS) entry which is preliminary data.</text>
</comment>
<evidence type="ECO:0000313" key="2">
    <source>
        <dbReference type="EMBL" id="KAA1066898.1"/>
    </source>
</evidence>
<sequence>MVSWSNLNQWVWADDLPYPPTWPVYTPPDKVTNSSEHYAETIELNSNHTDTLLPGSKYDPESGRLDG</sequence>
<protein>
    <submittedName>
        <fullName evidence="3">Uncharacterized protein</fullName>
    </submittedName>
</protein>
<dbReference type="Proteomes" id="UP000324748">
    <property type="component" value="Unassembled WGS sequence"/>
</dbReference>
<feature type="compositionally biased region" description="Basic and acidic residues" evidence="1">
    <location>
        <begin position="58"/>
        <end position="67"/>
    </location>
</feature>
<evidence type="ECO:0000313" key="4">
    <source>
        <dbReference type="Proteomes" id="UP000324748"/>
    </source>
</evidence>
<feature type="region of interest" description="Disordered" evidence="1">
    <location>
        <begin position="43"/>
        <end position="67"/>
    </location>
</feature>
<evidence type="ECO:0000313" key="5">
    <source>
        <dbReference type="Proteomes" id="UP000325313"/>
    </source>
</evidence>
<dbReference type="EMBL" id="VSWC01000118">
    <property type="protein sequence ID" value="KAA1083978.1"/>
    <property type="molecule type" value="Genomic_DNA"/>
</dbReference>
<organism evidence="3 4">
    <name type="scientific">Puccinia graminis f. sp. tritici</name>
    <dbReference type="NCBI Taxonomy" id="56615"/>
    <lineage>
        <taxon>Eukaryota</taxon>
        <taxon>Fungi</taxon>
        <taxon>Dikarya</taxon>
        <taxon>Basidiomycota</taxon>
        <taxon>Pucciniomycotina</taxon>
        <taxon>Pucciniomycetes</taxon>
        <taxon>Pucciniales</taxon>
        <taxon>Pucciniaceae</taxon>
        <taxon>Puccinia</taxon>
    </lineage>
</organism>
<accession>A0A5B0N750</accession>
<keyword evidence="4" id="KW-1185">Reference proteome</keyword>
<name>A0A5B0N750_PUCGR</name>
<reference evidence="4 5" key="1">
    <citation type="submission" date="2019-05" db="EMBL/GenBank/DDBJ databases">
        <title>Emergence of the Ug99 lineage of the wheat stem rust pathogen through somatic hybridization.</title>
        <authorList>
            <person name="Li F."/>
            <person name="Upadhyaya N.M."/>
            <person name="Sperschneider J."/>
            <person name="Matny O."/>
            <person name="Nguyen-Phuc H."/>
            <person name="Mago R."/>
            <person name="Raley C."/>
            <person name="Miller M.E."/>
            <person name="Silverstein K.A.T."/>
            <person name="Henningsen E."/>
            <person name="Hirsch C.D."/>
            <person name="Visser B."/>
            <person name="Pretorius Z.A."/>
            <person name="Steffenson B.J."/>
            <person name="Schwessinger B."/>
            <person name="Dodds P.N."/>
            <person name="Figueroa M."/>
        </authorList>
    </citation>
    <scope>NUCLEOTIDE SEQUENCE [LARGE SCALE GENOMIC DNA]</scope>
    <source>
        <strain evidence="3">21-0</strain>
        <strain evidence="2 5">Ug99</strain>
    </source>
</reference>
<evidence type="ECO:0000256" key="1">
    <source>
        <dbReference type="SAM" id="MobiDB-lite"/>
    </source>
</evidence>
<gene>
    <name evidence="3" type="ORF">PGT21_013337</name>
    <name evidence="2" type="ORF">PGTUg99_008150</name>
</gene>
<proteinExistence type="predicted"/>
<dbReference type="AlphaFoldDB" id="A0A5B0N750"/>
<dbReference type="EMBL" id="VDEP01000508">
    <property type="protein sequence ID" value="KAA1066898.1"/>
    <property type="molecule type" value="Genomic_DNA"/>
</dbReference>
<dbReference type="Proteomes" id="UP000325313">
    <property type="component" value="Unassembled WGS sequence"/>
</dbReference>
<evidence type="ECO:0000313" key="3">
    <source>
        <dbReference type="EMBL" id="KAA1083978.1"/>
    </source>
</evidence>